<dbReference type="AlphaFoldDB" id="A0A5C3N1I2"/>
<evidence type="ECO:0000256" key="1">
    <source>
        <dbReference type="SAM" id="MobiDB-lite"/>
    </source>
</evidence>
<sequence length="383" mass="41949">MANSTMTSGLASALRQHASMHDPVLAQTTIPAMFTPRSLVASDNMIDETHGFQFSGGYAYRDREHIDRFERGAVPAETAKSPTIRLVTQPQNSPTALPHLPSIGYASDHPDHQTTQEKIEFDLDRRRERGKGSAEPFATAHVLKIAAQKSAERDETAEWLNCAEFNFFEELSQEGPVSTPVHDAVSVLDIDLLEQHEGLGRELASLPYVNDCLASCPVQGEPITLKALADLDGPQPAATNNSNLTQLSLLGPNTVPSKGKTGVQEKSVKRPVSNGEESVQEGCLSPTARATLAPTPVVLRKKPIRILDEDLIEITEIGWRSHSARIPPAPPFITLAAVRSHAALFRECATHCRVIGEHVLPLLLPWEKAELEALRERARMNRD</sequence>
<keyword evidence="3" id="KW-1185">Reference proteome</keyword>
<organism evidence="2 3">
    <name type="scientific">Heliocybe sulcata</name>
    <dbReference type="NCBI Taxonomy" id="5364"/>
    <lineage>
        <taxon>Eukaryota</taxon>
        <taxon>Fungi</taxon>
        <taxon>Dikarya</taxon>
        <taxon>Basidiomycota</taxon>
        <taxon>Agaricomycotina</taxon>
        <taxon>Agaricomycetes</taxon>
        <taxon>Gloeophyllales</taxon>
        <taxon>Gloeophyllaceae</taxon>
        <taxon>Heliocybe</taxon>
    </lineage>
</organism>
<reference evidence="2 3" key="1">
    <citation type="journal article" date="2019" name="Nat. Ecol. Evol.">
        <title>Megaphylogeny resolves global patterns of mushroom evolution.</title>
        <authorList>
            <person name="Varga T."/>
            <person name="Krizsan K."/>
            <person name="Foldi C."/>
            <person name="Dima B."/>
            <person name="Sanchez-Garcia M."/>
            <person name="Sanchez-Ramirez S."/>
            <person name="Szollosi G.J."/>
            <person name="Szarkandi J.G."/>
            <person name="Papp V."/>
            <person name="Albert L."/>
            <person name="Andreopoulos W."/>
            <person name="Angelini C."/>
            <person name="Antonin V."/>
            <person name="Barry K.W."/>
            <person name="Bougher N.L."/>
            <person name="Buchanan P."/>
            <person name="Buyck B."/>
            <person name="Bense V."/>
            <person name="Catcheside P."/>
            <person name="Chovatia M."/>
            <person name="Cooper J."/>
            <person name="Damon W."/>
            <person name="Desjardin D."/>
            <person name="Finy P."/>
            <person name="Geml J."/>
            <person name="Haridas S."/>
            <person name="Hughes K."/>
            <person name="Justo A."/>
            <person name="Karasinski D."/>
            <person name="Kautmanova I."/>
            <person name="Kiss B."/>
            <person name="Kocsube S."/>
            <person name="Kotiranta H."/>
            <person name="LaButti K.M."/>
            <person name="Lechner B.E."/>
            <person name="Liimatainen K."/>
            <person name="Lipzen A."/>
            <person name="Lukacs Z."/>
            <person name="Mihaltcheva S."/>
            <person name="Morgado L.N."/>
            <person name="Niskanen T."/>
            <person name="Noordeloos M.E."/>
            <person name="Ohm R.A."/>
            <person name="Ortiz-Santana B."/>
            <person name="Ovrebo C."/>
            <person name="Racz N."/>
            <person name="Riley R."/>
            <person name="Savchenko A."/>
            <person name="Shiryaev A."/>
            <person name="Soop K."/>
            <person name="Spirin V."/>
            <person name="Szebenyi C."/>
            <person name="Tomsovsky M."/>
            <person name="Tulloss R.E."/>
            <person name="Uehling J."/>
            <person name="Grigoriev I.V."/>
            <person name="Vagvolgyi C."/>
            <person name="Papp T."/>
            <person name="Martin F.M."/>
            <person name="Miettinen O."/>
            <person name="Hibbett D.S."/>
            <person name="Nagy L.G."/>
        </authorList>
    </citation>
    <scope>NUCLEOTIDE SEQUENCE [LARGE SCALE GENOMIC DNA]</scope>
    <source>
        <strain evidence="2 3">OMC1185</strain>
    </source>
</reference>
<dbReference type="Proteomes" id="UP000305948">
    <property type="component" value="Unassembled WGS sequence"/>
</dbReference>
<proteinExistence type="predicted"/>
<evidence type="ECO:0000313" key="2">
    <source>
        <dbReference type="EMBL" id="TFK51330.1"/>
    </source>
</evidence>
<feature type="region of interest" description="Disordered" evidence="1">
    <location>
        <begin position="241"/>
        <end position="281"/>
    </location>
</feature>
<dbReference type="EMBL" id="ML213511">
    <property type="protein sequence ID" value="TFK51330.1"/>
    <property type="molecule type" value="Genomic_DNA"/>
</dbReference>
<name>A0A5C3N1I2_9AGAM</name>
<feature type="region of interest" description="Disordered" evidence="1">
    <location>
        <begin position="89"/>
        <end position="113"/>
    </location>
</feature>
<feature type="compositionally biased region" description="Low complexity" evidence="1">
    <location>
        <begin position="241"/>
        <end position="250"/>
    </location>
</feature>
<evidence type="ECO:0000313" key="3">
    <source>
        <dbReference type="Proteomes" id="UP000305948"/>
    </source>
</evidence>
<protein>
    <submittedName>
        <fullName evidence="2">Uncharacterized protein</fullName>
    </submittedName>
</protein>
<accession>A0A5C3N1I2</accession>
<gene>
    <name evidence="2" type="ORF">OE88DRAFT_1534965</name>
</gene>